<gene>
    <name evidence="1" type="ORF">CPT_MyoSmar_085</name>
</gene>
<proteinExistence type="predicted"/>
<keyword evidence="2" id="KW-1185">Reference proteome</keyword>
<evidence type="ECO:0000313" key="1">
    <source>
        <dbReference type="EMBL" id="QEG09534.1"/>
    </source>
</evidence>
<dbReference type="Proteomes" id="UP000322680">
    <property type="component" value="Segment"/>
</dbReference>
<sequence length="98" mass="11424">MNANELIPFKEQPDHLQVVQYTGDGFTRLYFYSSHPMDFAFFITKKVADRKSFTVEYLTNIESGEVNREERAVVEFPSSAKLVEFINFKLTMLIKDGF</sequence>
<dbReference type="EMBL" id="MN062189">
    <property type="protein sequence ID" value="QEG09534.1"/>
    <property type="molecule type" value="Genomic_DNA"/>
</dbReference>
<organism evidence="1 2">
    <name type="scientific">Serratia phage MyoSmar</name>
    <dbReference type="NCBI Taxonomy" id="2596673"/>
    <lineage>
        <taxon>Viruses</taxon>
        <taxon>Duplodnaviria</taxon>
        <taxon>Heunggongvirae</taxon>
        <taxon>Uroviricota</taxon>
        <taxon>Caudoviricetes</taxon>
        <taxon>Lindbergviridae</taxon>
        <taxon>Myosmarvirus</taxon>
        <taxon>Myosmarvirus myosmar</taxon>
    </lineage>
</organism>
<accession>A0A5B9N683</accession>
<name>A0A5B9N683_9CAUD</name>
<evidence type="ECO:0000313" key="2">
    <source>
        <dbReference type="Proteomes" id="UP000322680"/>
    </source>
</evidence>
<protein>
    <submittedName>
        <fullName evidence="1">Uncharacterized protein</fullName>
    </submittedName>
</protein>
<reference evidence="2" key="1">
    <citation type="submission" date="2019-06" db="EMBL/GenBank/DDBJ databases">
        <title>Complete Genome Sequence of Serratia marcescens Myophage MyoSmar.</title>
        <authorList>
            <person name="Cooper S."/>
            <person name="Nguyen Q."/>
            <person name="Newkirk H."/>
            <person name="Liu M."/>
            <person name="Cahill J."/>
            <person name="Ramsey J."/>
        </authorList>
    </citation>
    <scope>NUCLEOTIDE SEQUENCE [LARGE SCALE GENOMIC DNA]</scope>
</reference>